<comment type="similarity">
    <text evidence="7">Belongs to the binding-protein-dependent transport system permease family.</text>
</comment>
<accession>A0A1W1XU43</accession>
<feature type="transmembrane region" description="Helical" evidence="7">
    <location>
        <begin position="136"/>
        <end position="156"/>
    </location>
</feature>
<feature type="transmembrane region" description="Helical" evidence="7">
    <location>
        <begin position="35"/>
        <end position="52"/>
    </location>
</feature>
<evidence type="ECO:0000256" key="7">
    <source>
        <dbReference type="RuleBase" id="RU363032"/>
    </source>
</evidence>
<feature type="transmembrane region" description="Helical" evidence="7">
    <location>
        <begin position="254"/>
        <end position="274"/>
    </location>
</feature>
<feature type="transmembrane region" description="Helical" evidence="7">
    <location>
        <begin position="199"/>
        <end position="218"/>
    </location>
</feature>
<organism evidence="9 10">
    <name type="scientific">Clostridium acidisoli DSM 12555</name>
    <dbReference type="NCBI Taxonomy" id="1121291"/>
    <lineage>
        <taxon>Bacteria</taxon>
        <taxon>Bacillati</taxon>
        <taxon>Bacillota</taxon>
        <taxon>Clostridia</taxon>
        <taxon>Eubacteriales</taxon>
        <taxon>Clostridiaceae</taxon>
        <taxon>Clostridium</taxon>
    </lineage>
</organism>
<dbReference type="InterPro" id="IPR035906">
    <property type="entry name" value="MetI-like_sf"/>
</dbReference>
<dbReference type="AlphaFoldDB" id="A0A1W1XU43"/>
<evidence type="ECO:0000256" key="3">
    <source>
        <dbReference type="ARBA" id="ARBA00022475"/>
    </source>
</evidence>
<dbReference type="Gene3D" id="1.10.3720.10">
    <property type="entry name" value="MetI-like"/>
    <property type="match status" value="1"/>
</dbReference>
<dbReference type="GO" id="GO:0055085">
    <property type="term" value="P:transmembrane transport"/>
    <property type="evidence" value="ECO:0007669"/>
    <property type="project" value="InterPro"/>
</dbReference>
<dbReference type="InterPro" id="IPR000515">
    <property type="entry name" value="MetI-like"/>
</dbReference>
<comment type="subcellular location">
    <subcellularLocation>
        <location evidence="1 7">Cell membrane</location>
        <topology evidence="1 7">Multi-pass membrane protein</topology>
    </subcellularLocation>
</comment>
<evidence type="ECO:0000313" key="10">
    <source>
        <dbReference type="Proteomes" id="UP000192468"/>
    </source>
</evidence>
<keyword evidence="6 7" id="KW-0472">Membrane</keyword>
<proteinExistence type="inferred from homology"/>
<dbReference type="SUPFAM" id="SSF161098">
    <property type="entry name" value="MetI-like"/>
    <property type="match status" value="1"/>
</dbReference>
<keyword evidence="4 7" id="KW-0812">Transmembrane</keyword>
<gene>
    <name evidence="9" type="ORF">SAMN02745134_03028</name>
</gene>
<dbReference type="PANTHER" id="PTHR30043">
    <property type="entry name" value="PHOSPHONATES TRANSPORT SYSTEM PERMEASE PROTEIN"/>
    <property type="match status" value="1"/>
</dbReference>
<dbReference type="Proteomes" id="UP000192468">
    <property type="component" value="Unassembled WGS sequence"/>
</dbReference>
<evidence type="ECO:0000256" key="1">
    <source>
        <dbReference type="ARBA" id="ARBA00004651"/>
    </source>
</evidence>
<protein>
    <submittedName>
        <fullName evidence="9">Phosphonate transport system permease protein</fullName>
    </submittedName>
</protein>
<feature type="transmembrane region" description="Helical" evidence="7">
    <location>
        <begin position="97"/>
        <end position="115"/>
    </location>
</feature>
<keyword evidence="5 7" id="KW-1133">Transmembrane helix</keyword>
<evidence type="ECO:0000313" key="9">
    <source>
        <dbReference type="EMBL" id="SMC27028.1"/>
    </source>
</evidence>
<keyword evidence="10" id="KW-1185">Reference proteome</keyword>
<evidence type="ECO:0000256" key="6">
    <source>
        <dbReference type="ARBA" id="ARBA00023136"/>
    </source>
</evidence>
<dbReference type="PANTHER" id="PTHR30043:SF1">
    <property type="entry name" value="ABC TRANSPORT SYSTEM PERMEASE PROTEIN P69"/>
    <property type="match status" value="1"/>
</dbReference>
<evidence type="ECO:0000259" key="8">
    <source>
        <dbReference type="PROSITE" id="PS50928"/>
    </source>
</evidence>
<dbReference type="EMBL" id="FWXH01000015">
    <property type="protein sequence ID" value="SMC27028.1"/>
    <property type="molecule type" value="Genomic_DNA"/>
</dbReference>
<dbReference type="STRING" id="1121291.SAMN02745134_03028"/>
<dbReference type="Pfam" id="PF00528">
    <property type="entry name" value="BPD_transp_1"/>
    <property type="match status" value="1"/>
</dbReference>
<name>A0A1W1XU43_9CLOT</name>
<evidence type="ECO:0000256" key="4">
    <source>
        <dbReference type="ARBA" id="ARBA00022692"/>
    </source>
</evidence>
<dbReference type="OrthoDB" id="8557224at2"/>
<keyword evidence="3" id="KW-1003">Cell membrane</keyword>
<dbReference type="GO" id="GO:0005886">
    <property type="term" value="C:plasma membrane"/>
    <property type="evidence" value="ECO:0007669"/>
    <property type="project" value="UniProtKB-SubCell"/>
</dbReference>
<evidence type="ECO:0000256" key="5">
    <source>
        <dbReference type="ARBA" id="ARBA00022989"/>
    </source>
</evidence>
<dbReference type="PROSITE" id="PS50928">
    <property type="entry name" value="ABC_TM1"/>
    <property type="match status" value="1"/>
</dbReference>
<sequence>MGKDNIYETPLKMKTEIVKTGFRGKIKINNPRNNMTLKVFILIMFVMSIMSISQLNIEWYKLIARFPLLGGIFVQLLKFNFGNFSLVLDGFAESVEITILSIVYSVFAGLIMAIFMAKNITPSKTLAVLLTAINSFIRAVPIVVWVLLLLTCLGLGPAPGVLGLSFHASAFFAKAFSESFEEVPEDSIEAIKATGATSIQIFFSAILPAAFTSLIAWISMRFEINFGESSILGMVGAGGIGYSIYSSISSYNYGRAGISILLVFAFAYAIEIIFTTIKYKLKVN</sequence>
<dbReference type="CDD" id="cd06261">
    <property type="entry name" value="TM_PBP2"/>
    <property type="match status" value="1"/>
</dbReference>
<keyword evidence="2 7" id="KW-0813">Transport</keyword>
<feature type="domain" description="ABC transmembrane type-1" evidence="8">
    <location>
        <begin position="91"/>
        <end position="274"/>
    </location>
</feature>
<dbReference type="RefSeq" id="WP_084116882.1">
    <property type="nucleotide sequence ID" value="NZ_FWXH01000015.1"/>
</dbReference>
<feature type="transmembrane region" description="Helical" evidence="7">
    <location>
        <begin position="230"/>
        <end position="248"/>
    </location>
</feature>
<evidence type="ECO:0000256" key="2">
    <source>
        <dbReference type="ARBA" id="ARBA00022448"/>
    </source>
</evidence>
<reference evidence="9 10" key="1">
    <citation type="submission" date="2017-04" db="EMBL/GenBank/DDBJ databases">
        <authorList>
            <person name="Afonso C.L."/>
            <person name="Miller P.J."/>
            <person name="Scott M.A."/>
            <person name="Spackman E."/>
            <person name="Goraichik I."/>
            <person name="Dimitrov K.M."/>
            <person name="Suarez D.L."/>
            <person name="Swayne D.E."/>
        </authorList>
    </citation>
    <scope>NUCLEOTIDE SEQUENCE [LARGE SCALE GENOMIC DNA]</scope>
    <source>
        <strain evidence="9 10">DSM 12555</strain>
    </source>
</reference>